<proteinExistence type="inferred from homology"/>
<feature type="chain" id="PRO_5017471908" evidence="6">
    <location>
        <begin position="23"/>
        <end position="251"/>
    </location>
</feature>
<evidence type="ECO:0000256" key="1">
    <source>
        <dbReference type="ARBA" id="ARBA00004442"/>
    </source>
</evidence>
<dbReference type="PANTHER" id="PTHR34001:SF3">
    <property type="entry name" value="BLL7405 PROTEIN"/>
    <property type="match status" value="1"/>
</dbReference>
<dbReference type="OrthoDB" id="9815357at2"/>
<comment type="caution">
    <text evidence="8">The sequence shown here is derived from an EMBL/GenBank/DDBJ whole genome shotgun (WGS) entry which is preliminary data.</text>
</comment>
<protein>
    <submittedName>
        <fullName evidence="8">Outer membrane immunogenic protein</fullName>
    </submittedName>
</protein>
<evidence type="ECO:0000313" key="9">
    <source>
        <dbReference type="Proteomes" id="UP000266273"/>
    </source>
</evidence>
<dbReference type="Pfam" id="PF13505">
    <property type="entry name" value="OMP_b-brl"/>
    <property type="match status" value="1"/>
</dbReference>
<keyword evidence="2 6" id="KW-0732">Signal</keyword>
<evidence type="ECO:0000259" key="7">
    <source>
        <dbReference type="Pfam" id="PF13505"/>
    </source>
</evidence>
<evidence type="ECO:0000256" key="4">
    <source>
        <dbReference type="ARBA" id="ARBA00023237"/>
    </source>
</evidence>
<dbReference type="InterPro" id="IPR027385">
    <property type="entry name" value="Beta-barrel_OMP"/>
</dbReference>
<comment type="subcellular location">
    <subcellularLocation>
        <location evidence="1">Cell outer membrane</location>
    </subcellularLocation>
</comment>
<comment type="similarity">
    <text evidence="5">Belongs to the Omp25/RopB family.</text>
</comment>
<dbReference type="EMBL" id="QXDF01000001">
    <property type="protein sequence ID" value="RIA56105.1"/>
    <property type="molecule type" value="Genomic_DNA"/>
</dbReference>
<evidence type="ECO:0000256" key="3">
    <source>
        <dbReference type="ARBA" id="ARBA00023136"/>
    </source>
</evidence>
<dbReference type="SUPFAM" id="SSF56925">
    <property type="entry name" value="OMPA-like"/>
    <property type="match status" value="1"/>
</dbReference>
<keyword evidence="3" id="KW-0472">Membrane</keyword>
<feature type="domain" description="Outer membrane protein beta-barrel" evidence="7">
    <location>
        <begin position="9"/>
        <end position="238"/>
    </location>
</feature>
<gene>
    <name evidence="8" type="ORF">BXY53_1203</name>
</gene>
<evidence type="ECO:0000256" key="5">
    <source>
        <dbReference type="ARBA" id="ARBA00038306"/>
    </source>
</evidence>
<feature type="signal peptide" evidence="6">
    <location>
        <begin position="1"/>
        <end position="22"/>
    </location>
</feature>
<sequence>MRKLVFGAAAAACLGMAAPAMAGGMYDGSMKDAPVEPIVHAPIWAGLYVGGSLGFGVGDTSGQLCFDGSCLDFLSSDYDVDGAVYGAHIGYNWQHGHKVFGIEAALNGTDIDGSEDCGPFFNFTTCERELDYYATVVGRLGYAVNNLLFYGFGGVAWGEVETDVSILGQNLFDGSETHVGWTGGIGIETALTERFFAGVEYAHVDLGEEDLSFDICHCEGTDKVDMDFDVIKIRASYKLWDRGQEPLESYK</sequence>
<dbReference type="AlphaFoldDB" id="A0A397Q8F4"/>
<dbReference type="RefSeq" id="WP_119060933.1">
    <property type="nucleotide sequence ID" value="NZ_QXDF01000001.1"/>
</dbReference>
<dbReference type="InterPro" id="IPR011250">
    <property type="entry name" value="OMP/PagP_B-barrel"/>
</dbReference>
<accession>A0A397Q8F4</accession>
<evidence type="ECO:0000256" key="2">
    <source>
        <dbReference type="ARBA" id="ARBA00022729"/>
    </source>
</evidence>
<dbReference type="Gene3D" id="2.40.160.20">
    <property type="match status" value="1"/>
</dbReference>
<keyword evidence="4" id="KW-0998">Cell outer membrane</keyword>
<keyword evidence="9" id="KW-1185">Reference proteome</keyword>
<dbReference type="PANTHER" id="PTHR34001">
    <property type="entry name" value="BLL7405 PROTEIN"/>
    <property type="match status" value="1"/>
</dbReference>
<reference evidence="8 9" key="1">
    <citation type="submission" date="2018-08" db="EMBL/GenBank/DDBJ databases">
        <title>Genomic Encyclopedia of Archaeal and Bacterial Type Strains, Phase II (KMG-II): from individual species to whole genera.</title>
        <authorList>
            <person name="Goeker M."/>
        </authorList>
    </citation>
    <scope>NUCLEOTIDE SEQUENCE [LARGE SCALE GENOMIC DNA]</scope>
    <source>
        <strain evidence="8 9">DSM 5002</strain>
    </source>
</reference>
<name>A0A397Q8F4_9HYPH</name>
<evidence type="ECO:0000313" key="8">
    <source>
        <dbReference type="EMBL" id="RIA56105.1"/>
    </source>
</evidence>
<organism evidence="8 9">
    <name type="scientific">Dichotomicrobium thermohalophilum</name>
    <dbReference type="NCBI Taxonomy" id="933063"/>
    <lineage>
        <taxon>Bacteria</taxon>
        <taxon>Pseudomonadati</taxon>
        <taxon>Pseudomonadota</taxon>
        <taxon>Alphaproteobacteria</taxon>
        <taxon>Hyphomicrobiales</taxon>
        <taxon>Hyphomicrobiaceae</taxon>
        <taxon>Dichotomicrobium</taxon>
    </lineage>
</organism>
<dbReference type="Proteomes" id="UP000266273">
    <property type="component" value="Unassembled WGS sequence"/>
</dbReference>
<dbReference type="GO" id="GO:0009279">
    <property type="term" value="C:cell outer membrane"/>
    <property type="evidence" value="ECO:0007669"/>
    <property type="project" value="UniProtKB-SubCell"/>
</dbReference>
<evidence type="ECO:0000256" key="6">
    <source>
        <dbReference type="SAM" id="SignalP"/>
    </source>
</evidence>
<dbReference type="InterPro" id="IPR051692">
    <property type="entry name" value="OMP-like"/>
</dbReference>